<feature type="transmembrane region" description="Helical" evidence="2">
    <location>
        <begin position="1341"/>
        <end position="1367"/>
    </location>
</feature>
<keyword evidence="2" id="KW-0472">Membrane</keyword>
<feature type="transmembrane region" description="Helical" evidence="2">
    <location>
        <begin position="233"/>
        <end position="254"/>
    </location>
</feature>
<gene>
    <name evidence="3" type="ORF">CHYS00102_LOCUS14869</name>
</gene>
<organism evidence="3">
    <name type="scientific">Corethron hystrix</name>
    <dbReference type="NCBI Taxonomy" id="216773"/>
    <lineage>
        <taxon>Eukaryota</taxon>
        <taxon>Sar</taxon>
        <taxon>Stramenopiles</taxon>
        <taxon>Ochrophyta</taxon>
        <taxon>Bacillariophyta</taxon>
        <taxon>Coscinodiscophyceae</taxon>
        <taxon>Corethrophycidae</taxon>
        <taxon>Corethrales</taxon>
        <taxon>Corethraceae</taxon>
        <taxon>Corethron</taxon>
    </lineage>
</organism>
<feature type="transmembrane region" description="Helical" evidence="2">
    <location>
        <begin position="332"/>
        <end position="354"/>
    </location>
</feature>
<feature type="transmembrane region" description="Helical" evidence="2">
    <location>
        <begin position="1063"/>
        <end position="1087"/>
    </location>
</feature>
<dbReference type="GO" id="GO:0015708">
    <property type="term" value="P:silicic acid import across plasma membrane"/>
    <property type="evidence" value="ECO:0007669"/>
    <property type="project" value="InterPro"/>
</dbReference>
<feature type="transmembrane region" description="Helical" evidence="2">
    <location>
        <begin position="1474"/>
        <end position="1497"/>
    </location>
</feature>
<feature type="transmembrane region" description="Helical" evidence="2">
    <location>
        <begin position="1249"/>
        <end position="1272"/>
    </location>
</feature>
<sequence>MDVNLTLSTDSSDGPESPSAAGRVQRRSSVVQIQQGAEAVSPSTAGRVQRRSSIVQIQQCAEAKSGVPAAGRRRFSVMDVASTMRNRRTTIVSNFNPFGADHKGGLAEDAEPVRSYSVFGTGARVTNSRASVVNHVAMSRLSFSMIGRDLNPFGAPAAEDEDDASVVESDDDENVAALPTVGRRMTVVDLRGSIVELPELLPLESPKKSKGEPSDEKKKEDVSRSVISAGFECVKLVTSVALVIFSVVIVMAAIFSGQTGAASYGIPPWVACVVFWALIMWLAAMEGGQGCLVGLQPVDRGAYSISHPKTAKNTTMVHRGDNMERFIVGRQFLVVLVVFLVNTMGAAVPGANVLGLPEGLSSVFLGSGLAMILTTIVLGQLTSQVNAATCMLDFINSYFVLYFITYASLIVEFSGLLHSVYLVQMLFSALTGNPIETNEKARNKVQNLFFWGRALMSLVILCFALAITIEALVAKKTTMWAGVPEWLSIVILFLLMGFVGITEGMQIAFFAVLNMPEEELAKHPVAHANADLTFRGQNLQAFLIGRQMLSASGMFVVARIMTLSYNEGETVFGFSEGFQTFLNTGLLNAVVTTIVASLMWRIIASSFPVAFLSNPIINGIIRLCFLLDSLGVCSASWVFARWIKILVGYQPDEVHLEDAKRHTSDPVTRRDRDVDRSITTIKYIASMTLLAFSVVIVMCLIFTGKTGAASFGIPAWASFLIFWFLIFWLAMMEGGQACVNGLSPIDQEEYAKSHPKTLKNTATAHKGDNMERFIVGRQFLTVLVIFAINLMGAAIQGAEVLGLPEGVTSVFLGSGLAMILTTIMLGQLTLQVNAASCMLDFINNYFMLYFVTYLSLLVEFLGLLHSVYLFQMLVSKMSGESIKGKEAPRNFQQNIFFWGRVLMSLVILYFAFAVTLKALFEERTTMWKGVPGWVSVVILFVLMIIVGIMEGIQNALFAVVNMPEAFLKSHTIAYTNSQLAFRGQNLKAFLIGRQICAASGMFIIARIMTLSYSGGETVFGFSESFQSFLNTGLLGAVITTTVASLIWRILALSFPITFLSNPIIYIIIRLCLLLDSVGICSAVWVLARIHKLLTGCQPDKVYLEGAERHTSAPATKRDKDIDTTLTVIKYVASTGLLIFSVVIVMATISTRSTQLSDSVNPVFAGVSFFILLLWLAIMEGGQGCLVGLQPVNKDLYGLSHPKTLTNASIVHKGDNMGRFIVGRQFLVVLVVTLINMCGSPSPSTQVLGLPQGVLAVFVDSGFAMIIATIVLGQLTSQVNAANCMLDFINNYFVQYCVIYMSLLVEFSGLLHSVYFVQILFSKITGQQIESKEPSRSILSSTFFWGRILMSLAILAFALAVTFTALFAEKTTMWKGIPGWVSVLILLLLFCFVGMLEGMQIALFTVANLPAEKLKMHKIVHANCELVFRNQNFQAFLIGRQILAATGMFVVARIMTLNYDNNDSVFGFSQSFQGFLNTGLLGAVITTILASLIWRVLASSFPIAFLSNPIIYIIIRICLILDQIGVCSSAWLLALINKQIMGFQIDDVYIGNPEEKLPEP</sequence>
<dbReference type="EMBL" id="HBFR01020643">
    <property type="protein sequence ID" value="CAD8887671.1"/>
    <property type="molecule type" value="Transcribed_RNA"/>
</dbReference>
<feature type="region of interest" description="Disordered" evidence="1">
    <location>
        <begin position="1"/>
        <end position="26"/>
    </location>
</feature>
<feature type="compositionally biased region" description="Polar residues" evidence="1">
    <location>
        <begin position="1"/>
        <end position="14"/>
    </location>
</feature>
<feature type="transmembrane region" description="Helical" evidence="2">
    <location>
        <begin position="454"/>
        <end position="474"/>
    </location>
</feature>
<feature type="transmembrane region" description="Helical" evidence="2">
    <location>
        <begin position="932"/>
        <end position="952"/>
    </location>
</feature>
<feature type="transmembrane region" description="Helical" evidence="2">
    <location>
        <begin position="1509"/>
        <end position="1533"/>
    </location>
</feature>
<feature type="transmembrane region" description="Helical" evidence="2">
    <location>
        <begin position="810"/>
        <end position="830"/>
    </location>
</feature>
<feature type="transmembrane region" description="Helical" evidence="2">
    <location>
        <begin position="390"/>
        <end position="409"/>
    </location>
</feature>
<feature type="transmembrane region" description="Helical" evidence="2">
    <location>
        <begin position="711"/>
        <end position="731"/>
    </location>
</feature>
<accession>A0A7S1BJG6</accession>
<feature type="transmembrane region" description="Helical" evidence="2">
    <location>
        <begin position="988"/>
        <end position="1008"/>
    </location>
</feature>
<evidence type="ECO:0000256" key="1">
    <source>
        <dbReference type="SAM" id="MobiDB-lite"/>
    </source>
</evidence>
<keyword evidence="2" id="KW-1133">Transmembrane helix</keyword>
<feature type="transmembrane region" description="Helical" evidence="2">
    <location>
        <begin position="1292"/>
        <end position="1320"/>
    </location>
</feature>
<dbReference type="Pfam" id="PF03842">
    <property type="entry name" value="Silic_transp"/>
    <property type="match status" value="3"/>
</dbReference>
<proteinExistence type="predicted"/>
<feature type="transmembrane region" description="Helical" evidence="2">
    <location>
        <begin position="1028"/>
        <end position="1051"/>
    </location>
</feature>
<feature type="transmembrane region" description="Helical" evidence="2">
    <location>
        <begin position="779"/>
        <end position="798"/>
    </location>
</feature>
<feature type="transmembrane region" description="Helical" evidence="2">
    <location>
        <begin position="1220"/>
        <end position="1237"/>
    </location>
</feature>
<feature type="transmembrane region" description="Helical" evidence="2">
    <location>
        <begin position="895"/>
        <end position="920"/>
    </location>
</feature>
<feature type="transmembrane region" description="Helical" evidence="2">
    <location>
        <begin position="1127"/>
        <end position="1147"/>
    </location>
</feature>
<protein>
    <submittedName>
        <fullName evidence="3">Uncharacterized protein</fullName>
    </submittedName>
</protein>
<evidence type="ECO:0000313" key="3">
    <source>
        <dbReference type="EMBL" id="CAD8887671.1"/>
    </source>
</evidence>
<feature type="transmembrane region" description="Helical" evidence="2">
    <location>
        <begin position="623"/>
        <end position="643"/>
    </location>
</feature>
<feature type="transmembrane region" description="Helical" evidence="2">
    <location>
        <begin position="1159"/>
        <end position="1177"/>
    </location>
</feature>
<reference evidence="3" key="1">
    <citation type="submission" date="2021-01" db="EMBL/GenBank/DDBJ databases">
        <authorList>
            <person name="Corre E."/>
            <person name="Pelletier E."/>
            <person name="Niang G."/>
            <person name="Scheremetjew M."/>
            <person name="Finn R."/>
            <person name="Kale V."/>
            <person name="Holt S."/>
            <person name="Cochrane G."/>
            <person name="Meng A."/>
            <person name="Brown T."/>
            <person name="Cohen L."/>
        </authorList>
    </citation>
    <scope>NUCLEOTIDE SEQUENCE</scope>
    <source>
        <strain evidence="3">308</strain>
    </source>
</reference>
<feature type="transmembrane region" description="Helical" evidence="2">
    <location>
        <begin position="266"/>
        <end position="284"/>
    </location>
</feature>
<feature type="transmembrane region" description="Helical" evidence="2">
    <location>
        <begin position="850"/>
        <end position="874"/>
    </location>
</feature>
<feature type="transmembrane region" description="Helical" evidence="2">
    <location>
        <begin position="1434"/>
        <end position="1454"/>
    </location>
</feature>
<feature type="transmembrane region" description="Helical" evidence="2">
    <location>
        <begin position="683"/>
        <end position="704"/>
    </location>
</feature>
<dbReference type="InterPro" id="IPR004693">
    <property type="entry name" value="Silicon_transpt"/>
</dbReference>
<feature type="transmembrane region" description="Helical" evidence="2">
    <location>
        <begin position="548"/>
        <end position="566"/>
    </location>
</feature>
<evidence type="ECO:0000256" key="2">
    <source>
        <dbReference type="SAM" id="Phobius"/>
    </source>
</evidence>
<feature type="transmembrane region" description="Helical" evidence="2">
    <location>
        <begin position="1379"/>
        <end position="1408"/>
    </location>
</feature>
<name>A0A7S1BJG6_9STRA</name>
<keyword evidence="2" id="KW-0812">Transmembrane</keyword>
<feature type="transmembrane region" description="Helical" evidence="2">
    <location>
        <begin position="486"/>
        <end position="513"/>
    </location>
</feature>
<feature type="transmembrane region" description="Helical" evidence="2">
    <location>
        <begin position="360"/>
        <end position="378"/>
    </location>
</feature>
<feature type="transmembrane region" description="Helical" evidence="2">
    <location>
        <begin position="586"/>
        <end position="611"/>
    </location>
</feature>